<dbReference type="Proteomes" id="UP000485058">
    <property type="component" value="Unassembled WGS sequence"/>
</dbReference>
<dbReference type="InterPro" id="IPR009836">
    <property type="entry name" value="GRDP-like"/>
</dbReference>
<dbReference type="PANTHER" id="PTHR34365">
    <property type="entry name" value="ENOLASE (DUF1399)"/>
    <property type="match status" value="1"/>
</dbReference>
<accession>A0A699ZG62</accession>
<gene>
    <name evidence="1" type="ORF">HaLaN_14606</name>
</gene>
<evidence type="ECO:0000313" key="2">
    <source>
        <dbReference type="Proteomes" id="UP000485058"/>
    </source>
</evidence>
<name>A0A699ZG62_HAELA</name>
<organism evidence="1 2">
    <name type="scientific">Haematococcus lacustris</name>
    <name type="common">Green alga</name>
    <name type="synonym">Haematococcus pluvialis</name>
    <dbReference type="NCBI Taxonomy" id="44745"/>
    <lineage>
        <taxon>Eukaryota</taxon>
        <taxon>Viridiplantae</taxon>
        <taxon>Chlorophyta</taxon>
        <taxon>core chlorophytes</taxon>
        <taxon>Chlorophyceae</taxon>
        <taxon>CS clade</taxon>
        <taxon>Chlamydomonadales</taxon>
        <taxon>Haematococcaceae</taxon>
        <taxon>Haematococcus</taxon>
    </lineage>
</organism>
<dbReference type="PANTHER" id="PTHR34365:SF7">
    <property type="entry name" value="GLYCINE-RICH DOMAIN-CONTAINING PROTEIN 1"/>
    <property type="match status" value="1"/>
</dbReference>
<evidence type="ECO:0000313" key="1">
    <source>
        <dbReference type="EMBL" id="GFH17884.1"/>
    </source>
</evidence>
<dbReference type="Pfam" id="PF07173">
    <property type="entry name" value="GRDP-like"/>
    <property type="match status" value="1"/>
</dbReference>
<dbReference type="EMBL" id="BLLF01001218">
    <property type="protein sequence ID" value="GFH17884.1"/>
    <property type="molecule type" value="Genomic_DNA"/>
</dbReference>
<reference evidence="1 2" key="1">
    <citation type="submission" date="2020-02" db="EMBL/GenBank/DDBJ databases">
        <title>Draft genome sequence of Haematococcus lacustris strain NIES-144.</title>
        <authorList>
            <person name="Morimoto D."/>
            <person name="Nakagawa S."/>
            <person name="Yoshida T."/>
            <person name="Sawayama S."/>
        </authorList>
    </citation>
    <scope>NUCLEOTIDE SEQUENCE [LARGE SCALE GENOMIC DNA]</scope>
    <source>
        <strain evidence="1 2">NIES-144</strain>
    </source>
</reference>
<protein>
    <submittedName>
        <fullName evidence="1">Uncharacterized protein</fullName>
    </submittedName>
</protein>
<proteinExistence type="predicted"/>
<keyword evidence="2" id="KW-1185">Reference proteome</keyword>
<dbReference type="AlphaFoldDB" id="A0A699ZG62"/>
<sequence length="525" mass="57248">MQSQDPHAELQFAAGCVSVDLVKEASRLRQLLIAADCWPYGGLAFGPYARVAVRRYETLWLPLLAGHAATQELIPPLDVAWAWLCHRLAPAAYEADCLRLFGRRLDPASPYQALAFDDGTTEAGRATALLWKQHQEGSNGRPEPYFPPSQPLAVQVIKSPDRLRWPHELLQKAKDELEGKNDPASASQFNYDVEAAMRRQAPFLRSFLRACYNEVPFLQRAQDRYLRFVLLWRALPELTVVPMYDIDLMWHAHMAHSGAYQQDMMQLAGKLLHHDDSLPISKLAADYLTTKAAFEARWNMLYDPPLTQKDVEAESKRATKVATDALEAAAQRSKHAFQQAEALRMEVRCARALLPNQSHLAGGAALYCLHLVQRYLEQHPPGMFTACLGDGGRRRKAAKYAAHVLRNIPAFTKGAGPFSNHHTFWSSMAPLPYDSPITVWRTPPGSAPGTLAAALHASALSPGYVPYDTAALGGAFAAGPDAAAAALPGSVGDVAAAPQGLIGGDLAADVAASPDIAGDMTFSST</sequence>
<comment type="caution">
    <text evidence="1">The sequence shown here is derived from an EMBL/GenBank/DDBJ whole genome shotgun (WGS) entry which is preliminary data.</text>
</comment>